<accession>A0A2P7QS53</accession>
<dbReference type="AlphaFoldDB" id="A0A2P7QS53"/>
<comment type="caution">
    <text evidence="1">The sequence shown here is derived from an EMBL/GenBank/DDBJ whole genome shotgun (WGS) entry which is preliminary data.</text>
</comment>
<evidence type="ECO:0000313" key="1">
    <source>
        <dbReference type="EMBL" id="PSJ40785.1"/>
    </source>
</evidence>
<gene>
    <name evidence="1" type="ORF">C7I55_10845</name>
</gene>
<dbReference type="Proteomes" id="UP000241167">
    <property type="component" value="Unassembled WGS sequence"/>
</dbReference>
<organism evidence="1 2">
    <name type="scientific">Allosphingosinicella deserti</name>
    <dbReference type="NCBI Taxonomy" id="2116704"/>
    <lineage>
        <taxon>Bacteria</taxon>
        <taxon>Pseudomonadati</taxon>
        <taxon>Pseudomonadota</taxon>
        <taxon>Alphaproteobacteria</taxon>
        <taxon>Sphingomonadales</taxon>
        <taxon>Sphingomonadaceae</taxon>
        <taxon>Allosphingosinicella</taxon>
    </lineage>
</organism>
<reference evidence="1 2" key="1">
    <citation type="submission" date="2018-03" db="EMBL/GenBank/DDBJ databases">
        <title>The draft genome of Sphingosinicella sp. GL-C-18.</title>
        <authorList>
            <person name="Liu L."/>
            <person name="Li L."/>
            <person name="Liang L."/>
            <person name="Zhang X."/>
            <person name="Wang T."/>
        </authorList>
    </citation>
    <scope>NUCLEOTIDE SEQUENCE [LARGE SCALE GENOMIC DNA]</scope>
    <source>
        <strain evidence="1 2">GL-C-18</strain>
    </source>
</reference>
<evidence type="ECO:0000313" key="2">
    <source>
        <dbReference type="Proteomes" id="UP000241167"/>
    </source>
</evidence>
<name>A0A2P7QS53_9SPHN</name>
<protein>
    <submittedName>
        <fullName evidence="1">Uncharacterized protein</fullName>
    </submittedName>
</protein>
<sequence length="181" mass="20354">MNSVDLPPEAFLTGRINENFFPPLGERSHDVGTFNLCGGQISGDTLIMRRDNFPFYVLVELVLIGDTRRFYRIVKGRIYNALVGSVHQVATKPPGLHFSRAVNVAHDRIRAPQTSLVCNPLHFVRQVFPVCRLISRIGIDQLDELRIVLKILDLQTDLLRVLGMAAIMNGVRKILSILKPV</sequence>
<dbReference type="EMBL" id="PXYI01000003">
    <property type="protein sequence ID" value="PSJ40785.1"/>
    <property type="molecule type" value="Genomic_DNA"/>
</dbReference>
<keyword evidence="2" id="KW-1185">Reference proteome</keyword>
<proteinExistence type="predicted"/>